<feature type="transmembrane region" description="Helical" evidence="1">
    <location>
        <begin position="45"/>
        <end position="65"/>
    </location>
</feature>
<accession>A0A455T4T6</accession>
<protein>
    <submittedName>
        <fullName evidence="2">Uncharacterized protein</fullName>
    </submittedName>
</protein>
<evidence type="ECO:0000256" key="1">
    <source>
        <dbReference type="SAM" id="Phobius"/>
    </source>
</evidence>
<gene>
    <name evidence="2" type="ORF">KTA_24100</name>
</gene>
<feature type="transmembrane region" description="Helical" evidence="1">
    <location>
        <begin position="85"/>
        <end position="106"/>
    </location>
</feature>
<name>A0A455T4T6_9CHLR</name>
<reference evidence="2" key="1">
    <citation type="submission" date="2018-12" db="EMBL/GenBank/DDBJ databases">
        <title>Novel natural products biosynthetic potential of the class Ktedonobacteria.</title>
        <authorList>
            <person name="Zheng Y."/>
            <person name="Saitou A."/>
            <person name="Wang C.M."/>
            <person name="Toyoda A."/>
            <person name="Minakuchi Y."/>
            <person name="Sekiguchi Y."/>
            <person name="Ueda K."/>
            <person name="Takano H."/>
            <person name="Sakai Y."/>
            <person name="Yokota A."/>
            <person name="Yabe S."/>
        </authorList>
    </citation>
    <scope>NUCLEOTIDE SEQUENCE</scope>
    <source>
        <strain evidence="2">A3-2</strain>
    </source>
</reference>
<dbReference type="EMBL" id="AP019377">
    <property type="protein sequence ID" value="BBH94211.1"/>
    <property type="molecule type" value="Genomic_DNA"/>
</dbReference>
<keyword evidence="1" id="KW-1133">Transmembrane helix</keyword>
<keyword evidence="1" id="KW-0812">Transmembrane</keyword>
<feature type="transmembrane region" description="Helical" evidence="1">
    <location>
        <begin position="14"/>
        <end position="38"/>
    </location>
</feature>
<dbReference type="AlphaFoldDB" id="A0A455T4T6"/>
<keyword evidence="1" id="KW-0472">Membrane</keyword>
<evidence type="ECO:0000313" key="2">
    <source>
        <dbReference type="EMBL" id="BBH94211.1"/>
    </source>
</evidence>
<sequence length="123" mass="13310">MGGPALIINPSDGLFLASLFGFLLSLPLSLFVIFWVSMVLVRRRWAVILGAFIGAFIGLLAILGWVDTLIFDTPLPNAQVGATFFGSLFLCSILGLVGGMLTDWAVARSESRRSRRHATPLSE</sequence>
<organism evidence="2">
    <name type="scientific">Thermogemmatispora argillosa</name>
    <dbReference type="NCBI Taxonomy" id="2045280"/>
    <lineage>
        <taxon>Bacteria</taxon>
        <taxon>Bacillati</taxon>
        <taxon>Chloroflexota</taxon>
        <taxon>Ktedonobacteria</taxon>
        <taxon>Thermogemmatisporales</taxon>
        <taxon>Thermogemmatisporaceae</taxon>
        <taxon>Thermogemmatispora</taxon>
    </lineage>
</organism>
<proteinExistence type="predicted"/>